<sequence>MKDSINYLKFDLRITKESTKFQILIIALFYIIFMFFKHAYVFGMSYLFFLLIIFSRIPFSLQGNEKSTEMYYMFPAKISSMVLGRFLYLISYMFLIFTICGINILYLSLQNKISNIEMVVILLSAIISGILCFIQYPIYYKFGSEKAVTFIYFLPAIGILALPNFLLEKNIYLGENILQNIDFNNIIILLMFGLVILIFIGYISYLSSFKICKKREI</sequence>
<evidence type="ECO:0000313" key="3">
    <source>
        <dbReference type="Proteomes" id="UP000191154"/>
    </source>
</evidence>
<feature type="transmembrane region" description="Helical" evidence="1">
    <location>
        <begin position="118"/>
        <end position="140"/>
    </location>
</feature>
<name>A0A1S8MQC7_CLOSA</name>
<feature type="transmembrane region" description="Helical" evidence="1">
    <location>
        <begin position="186"/>
        <end position="205"/>
    </location>
</feature>
<evidence type="ECO:0000313" key="2">
    <source>
        <dbReference type="EMBL" id="OOM06368.1"/>
    </source>
</evidence>
<proteinExistence type="predicted"/>
<feature type="transmembrane region" description="Helical" evidence="1">
    <location>
        <begin position="46"/>
        <end position="65"/>
    </location>
</feature>
<keyword evidence="1" id="KW-1133">Transmembrane helix</keyword>
<dbReference type="Proteomes" id="UP000191154">
    <property type="component" value="Unassembled WGS sequence"/>
</dbReference>
<keyword evidence="1" id="KW-0812">Transmembrane</keyword>
<organism evidence="2 3">
    <name type="scientific">Clostridium saccharobutylicum</name>
    <dbReference type="NCBI Taxonomy" id="169679"/>
    <lineage>
        <taxon>Bacteria</taxon>
        <taxon>Bacillati</taxon>
        <taxon>Bacillota</taxon>
        <taxon>Clostridia</taxon>
        <taxon>Eubacteriales</taxon>
        <taxon>Clostridiaceae</taxon>
        <taxon>Clostridium</taxon>
    </lineage>
</organism>
<dbReference type="STRING" id="169679.CSACC_08610"/>
<evidence type="ECO:0000256" key="1">
    <source>
        <dbReference type="SAM" id="Phobius"/>
    </source>
</evidence>
<feature type="transmembrane region" description="Helical" evidence="1">
    <location>
        <begin position="147"/>
        <end position="166"/>
    </location>
</feature>
<feature type="transmembrane region" description="Helical" evidence="1">
    <location>
        <begin position="21"/>
        <end position="40"/>
    </location>
</feature>
<dbReference type="Pfam" id="PF13346">
    <property type="entry name" value="ABC2_membrane_5"/>
    <property type="match status" value="1"/>
</dbReference>
<comment type="caution">
    <text evidence="2">The sequence shown here is derived from an EMBL/GenBank/DDBJ whole genome shotgun (WGS) entry which is preliminary data.</text>
</comment>
<accession>A0A1S8MQC7</accession>
<dbReference type="EMBL" id="LZYZ01000010">
    <property type="protein sequence ID" value="OOM06368.1"/>
    <property type="molecule type" value="Genomic_DNA"/>
</dbReference>
<dbReference type="AlphaFoldDB" id="A0A1S8MQC7"/>
<protein>
    <recommendedName>
        <fullName evidence="4">ABC-2 family transporter protein</fullName>
    </recommendedName>
</protein>
<dbReference type="InterPro" id="IPR025699">
    <property type="entry name" value="ABC2_memb-like"/>
</dbReference>
<keyword evidence="1" id="KW-0472">Membrane</keyword>
<reference evidence="2 3" key="1">
    <citation type="submission" date="2016-05" db="EMBL/GenBank/DDBJ databases">
        <title>Microbial solvent formation.</title>
        <authorList>
            <person name="Poehlein A."/>
            <person name="Montoya Solano J.D."/>
            <person name="Flitsch S."/>
            <person name="Krabben P."/>
            <person name="Duerre P."/>
            <person name="Daniel R."/>
        </authorList>
    </citation>
    <scope>NUCLEOTIDE SEQUENCE [LARGE SCALE GENOMIC DNA]</scope>
    <source>
        <strain evidence="2 3">L1-8</strain>
    </source>
</reference>
<evidence type="ECO:0008006" key="4">
    <source>
        <dbReference type="Google" id="ProtNLM"/>
    </source>
</evidence>
<feature type="transmembrane region" description="Helical" evidence="1">
    <location>
        <begin position="86"/>
        <end position="106"/>
    </location>
</feature>
<dbReference type="RefSeq" id="WP_077867265.1">
    <property type="nucleotide sequence ID" value="NZ_LZYZ01000010.1"/>
</dbReference>
<gene>
    <name evidence="2" type="ORF">CLOSAC_42870</name>
</gene>